<organism evidence="1 2">
    <name type="scientific">Liparis tanakae</name>
    <name type="common">Tanaka's snailfish</name>
    <dbReference type="NCBI Taxonomy" id="230148"/>
    <lineage>
        <taxon>Eukaryota</taxon>
        <taxon>Metazoa</taxon>
        <taxon>Chordata</taxon>
        <taxon>Craniata</taxon>
        <taxon>Vertebrata</taxon>
        <taxon>Euteleostomi</taxon>
        <taxon>Actinopterygii</taxon>
        <taxon>Neopterygii</taxon>
        <taxon>Teleostei</taxon>
        <taxon>Neoteleostei</taxon>
        <taxon>Acanthomorphata</taxon>
        <taxon>Eupercaria</taxon>
        <taxon>Perciformes</taxon>
        <taxon>Cottioidei</taxon>
        <taxon>Cottales</taxon>
        <taxon>Liparidae</taxon>
        <taxon>Liparis</taxon>
    </lineage>
</organism>
<comment type="caution">
    <text evidence="1">The sequence shown here is derived from an EMBL/GenBank/DDBJ whole genome shotgun (WGS) entry which is preliminary data.</text>
</comment>
<proteinExistence type="predicted"/>
<protein>
    <submittedName>
        <fullName evidence="1">Uncharacterized protein</fullName>
    </submittedName>
</protein>
<sequence>MEELPKKERRFNHNLNFYKLVTFHLLHYTTRRDRVTCCCGEHRAAAERGSLPLPRQRASFSCELTSRKSHIWLESQRFYDT</sequence>
<name>A0A4Z2H1X1_9TELE</name>
<dbReference type="Proteomes" id="UP000314294">
    <property type="component" value="Unassembled WGS sequence"/>
</dbReference>
<dbReference type="AlphaFoldDB" id="A0A4Z2H1X1"/>
<accession>A0A4Z2H1X1</accession>
<evidence type="ECO:0000313" key="1">
    <source>
        <dbReference type="EMBL" id="TNN59083.1"/>
    </source>
</evidence>
<dbReference type="EMBL" id="SRLO01000364">
    <property type="protein sequence ID" value="TNN59083.1"/>
    <property type="molecule type" value="Genomic_DNA"/>
</dbReference>
<evidence type="ECO:0000313" key="2">
    <source>
        <dbReference type="Proteomes" id="UP000314294"/>
    </source>
</evidence>
<dbReference type="OrthoDB" id="10066656at2759"/>
<gene>
    <name evidence="1" type="ORF">EYF80_030717</name>
</gene>
<keyword evidence="2" id="KW-1185">Reference proteome</keyword>
<reference evidence="1 2" key="1">
    <citation type="submission" date="2019-03" db="EMBL/GenBank/DDBJ databases">
        <title>First draft genome of Liparis tanakae, snailfish: a comprehensive survey of snailfish specific genes.</title>
        <authorList>
            <person name="Kim W."/>
            <person name="Song I."/>
            <person name="Jeong J.-H."/>
            <person name="Kim D."/>
            <person name="Kim S."/>
            <person name="Ryu S."/>
            <person name="Song J.Y."/>
            <person name="Lee S.K."/>
        </authorList>
    </citation>
    <scope>NUCLEOTIDE SEQUENCE [LARGE SCALE GENOMIC DNA]</scope>
    <source>
        <tissue evidence="1">Muscle</tissue>
    </source>
</reference>